<evidence type="ECO:0000313" key="5">
    <source>
        <dbReference type="Proteomes" id="UP001243856"/>
    </source>
</evidence>
<comment type="caution">
    <text evidence="3">The sequence shown here is derived from an EMBL/GenBank/DDBJ whole genome shotgun (WGS) entry which is preliminary data.</text>
</comment>
<protein>
    <submittedName>
        <fullName evidence="3">DUF5319 domain-containing protein</fullName>
    </submittedName>
</protein>
<dbReference type="Proteomes" id="UP001243856">
    <property type="component" value="Unassembled WGS sequence"/>
</dbReference>
<dbReference type="InterPro" id="IPR035165">
    <property type="entry name" value="DUF5319"/>
</dbReference>
<proteinExistence type="predicted"/>
<dbReference type="Pfam" id="PF17252">
    <property type="entry name" value="DUF5319"/>
    <property type="match status" value="1"/>
</dbReference>
<feature type="region of interest" description="Disordered" evidence="1">
    <location>
        <begin position="1"/>
        <end position="31"/>
    </location>
</feature>
<name>A0AAP4BSW8_9CORY</name>
<evidence type="ECO:0000313" key="3">
    <source>
        <dbReference type="EMBL" id="MDK4325785.1"/>
    </source>
</evidence>
<accession>A0AAP4BSW8</accession>
<dbReference type="Proteomes" id="UP001226160">
    <property type="component" value="Unassembled WGS sequence"/>
</dbReference>
<dbReference type="EMBL" id="JASNVK010000002">
    <property type="protein sequence ID" value="MDK4299983.1"/>
    <property type="molecule type" value="Genomic_DNA"/>
</dbReference>
<reference evidence="3 5" key="1">
    <citation type="submission" date="2023-05" db="EMBL/GenBank/DDBJ databases">
        <title>Metabolic capabilities are highly conserved among human nasal-associated Corynebacterium species in pangenomic analyses.</title>
        <authorList>
            <person name="Tran T.H."/>
            <person name="Roberts A.Q."/>
            <person name="Escapa I.F."/>
            <person name="Gao W."/>
            <person name="Conlan S."/>
            <person name="Kong H."/>
            <person name="Segre J.A."/>
            <person name="Kelly M.S."/>
            <person name="Lemon K.P."/>
        </authorList>
    </citation>
    <scope>NUCLEOTIDE SEQUENCE</scope>
    <source>
        <strain evidence="3">KPL2654</strain>
        <strain evidence="2 5">KPL2811</strain>
    </source>
</reference>
<keyword evidence="5" id="KW-1185">Reference proteome</keyword>
<gene>
    <name evidence="2" type="ORF">QPX45_01760</name>
    <name evidence="3" type="ORF">QPX54_04545</name>
</gene>
<organism evidence="3 4">
    <name type="scientific">Corynebacterium propinquum</name>
    <dbReference type="NCBI Taxonomy" id="43769"/>
    <lineage>
        <taxon>Bacteria</taxon>
        <taxon>Bacillati</taxon>
        <taxon>Actinomycetota</taxon>
        <taxon>Actinomycetes</taxon>
        <taxon>Mycobacteriales</taxon>
        <taxon>Corynebacteriaceae</taxon>
        <taxon>Corynebacterium</taxon>
    </lineage>
</organism>
<dbReference type="EMBL" id="JASNVP010000004">
    <property type="protein sequence ID" value="MDK4325785.1"/>
    <property type="molecule type" value="Genomic_DNA"/>
</dbReference>
<evidence type="ECO:0000313" key="2">
    <source>
        <dbReference type="EMBL" id="MDK4299983.1"/>
    </source>
</evidence>
<dbReference type="AlphaFoldDB" id="A0AAP4BSW8"/>
<sequence length="129" mass="14977">MCYVDFDSNMPRDPFADDPNDPASFLDADEPMPELSDEERIMLEQDLRMVRGMAKILPQFGIDGIFFICEDCEEQHYYDWDIMAANMRSTLDGELAPVHEPSAQPNTDRYTPWEYAVGFYDGLNRKHLN</sequence>
<evidence type="ECO:0000313" key="4">
    <source>
        <dbReference type="Proteomes" id="UP001226160"/>
    </source>
</evidence>
<evidence type="ECO:0000256" key="1">
    <source>
        <dbReference type="SAM" id="MobiDB-lite"/>
    </source>
</evidence>